<keyword evidence="1" id="KW-1133">Transmembrane helix</keyword>
<reference evidence="2" key="1">
    <citation type="journal article" date="2020" name="Nature">
        <title>Giant virus diversity and host interactions through global metagenomics.</title>
        <authorList>
            <person name="Schulz F."/>
            <person name="Roux S."/>
            <person name="Paez-Espino D."/>
            <person name="Jungbluth S."/>
            <person name="Walsh D.A."/>
            <person name="Denef V.J."/>
            <person name="McMahon K.D."/>
            <person name="Konstantinidis K.T."/>
            <person name="Eloe-Fadrosh E.A."/>
            <person name="Kyrpides N.C."/>
            <person name="Woyke T."/>
        </authorList>
    </citation>
    <scope>NUCLEOTIDE SEQUENCE</scope>
    <source>
        <strain evidence="2">GVMAG-S-1101161-73</strain>
    </source>
</reference>
<dbReference type="AlphaFoldDB" id="A0A6C0APL3"/>
<accession>A0A6C0APL3</accession>
<organism evidence="2">
    <name type="scientific">viral metagenome</name>
    <dbReference type="NCBI Taxonomy" id="1070528"/>
    <lineage>
        <taxon>unclassified sequences</taxon>
        <taxon>metagenomes</taxon>
        <taxon>organismal metagenomes</taxon>
    </lineage>
</organism>
<name>A0A6C0APL3_9ZZZZ</name>
<evidence type="ECO:0000313" key="2">
    <source>
        <dbReference type="EMBL" id="QHS81400.1"/>
    </source>
</evidence>
<evidence type="ECO:0000256" key="1">
    <source>
        <dbReference type="SAM" id="Phobius"/>
    </source>
</evidence>
<keyword evidence="1" id="KW-0812">Transmembrane</keyword>
<keyword evidence="1" id="KW-0472">Membrane</keyword>
<proteinExistence type="predicted"/>
<sequence>MPCPYANALGIPGQGVHAQRFMGLALNDTIATVVAALLTAWLFNISFLYSMIGWFVGGEVLHYAFGVNTAFLKMIGITPCKT</sequence>
<feature type="transmembrane region" description="Helical" evidence="1">
    <location>
        <begin position="30"/>
        <end position="56"/>
    </location>
</feature>
<protein>
    <submittedName>
        <fullName evidence="2">Uncharacterized protein</fullName>
    </submittedName>
</protein>
<dbReference type="EMBL" id="MN740736">
    <property type="protein sequence ID" value="QHS81400.1"/>
    <property type="molecule type" value="Genomic_DNA"/>
</dbReference>